<protein>
    <submittedName>
        <fullName evidence="1">Uncharacterized protein</fullName>
    </submittedName>
</protein>
<dbReference type="EMBL" id="CP017774">
    <property type="protein sequence ID" value="AOZ99599.1"/>
    <property type="molecule type" value="Genomic_DNA"/>
</dbReference>
<name>A0A1D9PAK7_9FLAO</name>
<reference evidence="1 2" key="1">
    <citation type="submission" date="2016-10" db="EMBL/GenBank/DDBJ databases">
        <title>Complete Genome Sequence of Flavobacterium sp. PK15.</title>
        <authorList>
            <person name="Ekwe A."/>
            <person name="Kim S.B."/>
        </authorList>
    </citation>
    <scope>NUCLEOTIDE SEQUENCE [LARGE SCALE GENOMIC DNA]</scope>
    <source>
        <strain evidence="1 2">PK15</strain>
    </source>
</reference>
<evidence type="ECO:0000313" key="2">
    <source>
        <dbReference type="Proteomes" id="UP000178198"/>
    </source>
</evidence>
<organism evidence="1 2">
    <name type="scientific">Flavobacterium commune</name>
    <dbReference type="NCBI Taxonomy" id="1306519"/>
    <lineage>
        <taxon>Bacteria</taxon>
        <taxon>Pseudomonadati</taxon>
        <taxon>Bacteroidota</taxon>
        <taxon>Flavobacteriia</taxon>
        <taxon>Flavobacteriales</taxon>
        <taxon>Flavobacteriaceae</taxon>
        <taxon>Flavobacterium</taxon>
    </lineage>
</organism>
<proteinExistence type="predicted"/>
<evidence type="ECO:0000313" key="1">
    <source>
        <dbReference type="EMBL" id="AOZ99599.1"/>
    </source>
</evidence>
<dbReference type="Proteomes" id="UP000178198">
    <property type="component" value="Chromosome"/>
</dbReference>
<dbReference type="RefSeq" id="WP_071184848.1">
    <property type="nucleotide sequence ID" value="NZ_CP017774.1"/>
</dbReference>
<dbReference type="KEGG" id="fcm:BIW12_09180"/>
<dbReference type="STRING" id="1306519.BIW12_09180"/>
<accession>A0A1D9PAK7</accession>
<dbReference type="OrthoDB" id="1375425at2"/>
<keyword evidence="2" id="KW-1185">Reference proteome</keyword>
<gene>
    <name evidence="1" type="ORF">BIW12_09180</name>
</gene>
<sequence>MALLHCGNLVNKLIKENHSAYSLKGMVNPTFQNQGEASVTIDGRILASGETYSVEAPIVLQNAVPITFENDSTKTRALWIGYVAII</sequence>
<dbReference type="AlphaFoldDB" id="A0A1D9PAK7"/>